<keyword evidence="1" id="KW-0732">Signal</keyword>
<dbReference type="EMBL" id="CAJPIZ010011820">
    <property type="protein sequence ID" value="CAG2113366.1"/>
    <property type="molecule type" value="Genomic_DNA"/>
</dbReference>
<gene>
    <name evidence="2" type="ORF">OSB1V03_LOCUS13335</name>
</gene>
<organism evidence="2">
    <name type="scientific">Medioppia subpectinata</name>
    <dbReference type="NCBI Taxonomy" id="1979941"/>
    <lineage>
        <taxon>Eukaryota</taxon>
        <taxon>Metazoa</taxon>
        <taxon>Ecdysozoa</taxon>
        <taxon>Arthropoda</taxon>
        <taxon>Chelicerata</taxon>
        <taxon>Arachnida</taxon>
        <taxon>Acari</taxon>
        <taxon>Acariformes</taxon>
        <taxon>Sarcoptiformes</taxon>
        <taxon>Oribatida</taxon>
        <taxon>Brachypylina</taxon>
        <taxon>Oppioidea</taxon>
        <taxon>Oppiidae</taxon>
        <taxon>Medioppia</taxon>
    </lineage>
</organism>
<evidence type="ECO:0000256" key="1">
    <source>
        <dbReference type="SAM" id="SignalP"/>
    </source>
</evidence>
<feature type="chain" id="PRO_5036211782" evidence="1">
    <location>
        <begin position="25"/>
        <end position="112"/>
    </location>
</feature>
<dbReference type="Proteomes" id="UP000759131">
    <property type="component" value="Unassembled WGS sequence"/>
</dbReference>
<protein>
    <submittedName>
        <fullName evidence="2">Uncharacterized protein</fullName>
    </submittedName>
</protein>
<sequence>MNKMIVVLTMMLVMVALGPGMLNAYEIEMLRPKSTCDPPCAYGQMCIANAKGASCAGNHQDGQKQFHLPKTHVSAYQPSYHVMGKSTLPSQVLQEDPVWSREDPMPKWQDVY</sequence>
<feature type="signal peptide" evidence="1">
    <location>
        <begin position="1"/>
        <end position="24"/>
    </location>
</feature>
<evidence type="ECO:0000313" key="3">
    <source>
        <dbReference type="Proteomes" id="UP000759131"/>
    </source>
</evidence>
<accession>A0A7R9Q6L4</accession>
<evidence type="ECO:0000313" key="2">
    <source>
        <dbReference type="EMBL" id="CAD7632936.1"/>
    </source>
</evidence>
<dbReference type="EMBL" id="OC866395">
    <property type="protein sequence ID" value="CAD7632936.1"/>
    <property type="molecule type" value="Genomic_DNA"/>
</dbReference>
<dbReference type="AlphaFoldDB" id="A0A7R9Q6L4"/>
<name>A0A7R9Q6L4_9ACAR</name>
<reference evidence="2" key="1">
    <citation type="submission" date="2020-11" db="EMBL/GenBank/DDBJ databases">
        <authorList>
            <person name="Tran Van P."/>
        </authorList>
    </citation>
    <scope>NUCLEOTIDE SEQUENCE</scope>
</reference>
<proteinExistence type="predicted"/>
<keyword evidence="3" id="KW-1185">Reference proteome</keyword>